<dbReference type="EMBL" id="KZ517411">
    <property type="protein sequence ID" value="PKU29332.1"/>
    <property type="molecule type" value="Genomic_DNA"/>
</dbReference>
<protein>
    <submittedName>
        <fullName evidence="1">Uncharacterized protein</fullName>
    </submittedName>
</protein>
<sequence>MLTTLNRQEFWEKVRVPRTSEEMRGSLQDQALAGHGKVEDVESSFRKILIKKAEIFYLYYGVEDVMNS</sequence>
<proteinExistence type="predicted"/>
<evidence type="ECO:0000313" key="2">
    <source>
        <dbReference type="Proteomes" id="UP000233556"/>
    </source>
</evidence>
<organism evidence="1 2">
    <name type="scientific">Limosa lapponica baueri</name>
    <dbReference type="NCBI Taxonomy" id="1758121"/>
    <lineage>
        <taxon>Eukaryota</taxon>
        <taxon>Metazoa</taxon>
        <taxon>Chordata</taxon>
        <taxon>Craniata</taxon>
        <taxon>Vertebrata</taxon>
        <taxon>Euteleostomi</taxon>
        <taxon>Archelosauria</taxon>
        <taxon>Archosauria</taxon>
        <taxon>Dinosauria</taxon>
        <taxon>Saurischia</taxon>
        <taxon>Theropoda</taxon>
        <taxon>Coelurosauria</taxon>
        <taxon>Aves</taxon>
        <taxon>Neognathae</taxon>
        <taxon>Neoaves</taxon>
        <taxon>Charadriiformes</taxon>
        <taxon>Scolopacidae</taxon>
        <taxon>Limosa</taxon>
    </lineage>
</organism>
<reference evidence="2" key="1">
    <citation type="submission" date="2017-11" db="EMBL/GenBank/DDBJ databases">
        <authorList>
            <person name="Lima N.C."/>
            <person name="Parody-Merino A.M."/>
            <person name="Battley P.F."/>
            <person name="Fidler A.E."/>
            <person name="Prosdocimi F."/>
        </authorList>
    </citation>
    <scope>NUCLEOTIDE SEQUENCE [LARGE SCALE GENOMIC DNA]</scope>
</reference>
<dbReference type="Proteomes" id="UP000233556">
    <property type="component" value="Unassembled WGS sequence"/>
</dbReference>
<name>A0A2I0T6C0_LIMLA</name>
<gene>
    <name evidence="1" type="ORF">llap_20364</name>
</gene>
<keyword evidence="2" id="KW-1185">Reference proteome</keyword>
<dbReference type="AlphaFoldDB" id="A0A2I0T6C0"/>
<evidence type="ECO:0000313" key="1">
    <source>
        <dbReference type="EMBL" id="PKU29332.1"/>
    </source>
</evidence>
<accession>A0A2I0T6C0</accession>
<reference evidence="2" key="2">
    <citation type="submission" date="2017-12" db="EMBL/GenBank/DDBJ databases">
        <title>Genome sequence of the Bar-tailed Godwit (Limosa lapponica baueri).</title>
        <authorList>
            <person name="Lima N.C.B."/>
            <person name="Parody-Merino A.M."/>
            <person name="Battley P.F."/>
            <person name="Fidler A.E."/>
            <person name="Prosdocimi F."/>
        </authorList>
    </citation>
    <scope>NUCLEOTIDE SEQUENCE [LARGE SCALE GENOMIC DNA]</scope>
</reference>